<evidence type="ECO:0000313" key="2">
    <source>
        <dbReference type="Proteomes" id="UP000245735"/>
    </source>
</evidence>
<dbReference type="AlphaFoldDB" id="A0ABD6Y5V9"/>
<dbReference type="RefSeq" id="WP_109975875.1">
    <property type="nucleotide sequence ID" value="NZ_QGHV01000034.1"/>
</dbReference>
<protein>
    <recommendedName>
        <fullName evidence="3">Phage protein</fullName>
    </recommendedName>
</protein>
<sequence length="128" mass="15168">MDDLCLNELELLDSKYSELWPLIDEFNRTVLDYTARFVPKEAISKFKSANRKTHPNTDKIEIFYYVGSENIIQLVAIITSQGIYADGLRRDRFHQSEYLNYLEPRIMRWALKFNELMLNAQNINSKEN</sequence>
<accession>A0ABD6Y5V9</accession>
<dbReference type="EMBL" id="QGHV01000034">
    <property type="protein sequence ID" value="PWT37235.1"/>
    <property type="molecule type" value="Genomic_DNA"/>
</dbReference>
<reference evidence="2" key="1">
    <citation type="journal article" date="2018" name="Front. Microbiol.">
        <title>Comparative Genomics of the Herbivore Gut Symbiont Lactobacillus reuteri Reveals Genetic Diversity and Lifestyle Adaptation.</title>
        <authorList>
            <person name="Zhao J."/>
        </authorList>
    </citation>
    <scope>NUCLEOTIDE SEQUENCE [LARGE SCALE GENOMIC DNA]</scope>
    <source>
        <strain evidence="2">LR9</strain>
    </source>
</reference>
<comment type="caution">
    <text evidence="1">The sequence shown here is derived from an EMBL/GenBank/DDBJ whole genome shotgun (WGS) entry which is preliminary data.</text>
</comment>
<evidence type="ECO:0000313" key="1">
    <source>
        <dbReference type="EMBL" id="PWT37235.1"/>
    </source>
</evidence>
<proteinExistence type="predicted"/>
<gene>
    <name evidence="1" type="ORF">DKZ35_06300</name>
</gene>
<organism evidence="1 2">
    <name type="scientific">Limosilactobacillus reuteri</name>
    <name type="common">Lactobacillus reuteri</name>
    <dbReference type="NCBI Taxonomy" id="1598"/>
    <lineage>
        <taxon>Bacteria</taxon>
        <taxon>Bacillati</taxon>
        <taxon>Bacillota</taxon>
        <taxon>Bacilli</taxon>
        <taxon>Lactobacillales</taxon>
        <taxon>Lactobacillaceae</taxon>
        <taxon>Limosilactobacillus</taxon>
    </lineage>
</organism>
<dbReference type="Proteomes" id="UP000245735">
    <property type="component" value="Unassembled WGS sequence"/>
</dbReference>
<name>A0ABD6Y5V9_LIMRT</name>
<evidence type="ECO:0008006" key="3">
    <source>
        <dbReference type="Google" id="ProtNLM"/>
    </source>
</evidence>